<keyword evidence="2" id="KW-1185">Reference proteome</keyword>
<protein>
    <submittedName>
        <fullName evidence="1">Response regulator</fullName>
    </submittedName>
</protein>
<sequence>MTTKEYDSKFTRFHDLMKFRVREILLVSTPYDSFVLEEDGHLADKIFSEYLDLNLQFVPRIAHASSAEEAFEALKSRTYDLVITMPRISDMSPLEFSRLVKEEYPEKPVVMLTYETLDNETLSKIREARTIDRVFVWSGDSQILLAIIKYVEDLGNVEEDSAQGVQVILVVDDSPSYYSQFLPLIYTEIMKQTRYLISHAVNDLHRLLRMRARPKIILAISYEEAQELILKYKNNLLGVISDIGFLKNGEVYSEAGLELASYISSTIPDLPILLQSEETGNIKKAKRRKLNFIDKNSPNLLKELRNYILDNYSFGEFVFRTAKGEILVKASDITDFESIVETLPVESLIYHASHNHFSRWFRARTEFAIADELREREPSAPENINEFRAFIVDCLDRLYRSYQKGVIIDFGLSKMTFENSFIRLGSGSLGGKARSVAFFRNLLVNSELQNKYPDIRLKIPSSFVICSDVFEEFMYINDLQEMAYNSTNEDEIAQRFLEGRLPDVIIDNLRILINEIDYPLAVRSSSILEDSQVLPFAGIFKTYILPNCDPNPVVRLKQLIDAVKLIYASAFFQSPKGYAKNADVRIEEGSMSVLIQQLVGEQHEDIFYPLISGVAQTYNYYPYSYMQPEQGIVSLALGFGKAIVDGGRVFSFSPAYPKMNPPVASPQEFMENTQTSFYTLDMSGCARQLTKDDECTYRKIGFERADKDKTLHKVASTYLRDSDMIMDTFAAQGPKIVTFASILKYNSIPLVNIVKDLFELGKSAFGTDVEIEFAVNYPVESDKKPEFYFLQIRPMVVGREAREVKIEEFNRKDVVCTSSHIIGNGVYKDITDVIYLDPDHFEMNKTVDIATEIGEINKLLMSEGRKCVLMGFGRIGTSDPWLGIPLMWWQMSQAKVVVEADLENLTVEPSLGSHFHHNLTSLKMGYFHIGKKAPDHEYINWEKLRKAKIIRQTEHVTLVRFKKPLIIKIDGQSNQGVILIQD</sequence>
<evidence type="ECO:0000313" key="2">
    <source>
        <dbReference type="Proteomes" id="UP000594014"/>
    </source>
</evidence>
<gene>
    <name evidence="1" type="ORF">FRZ06_06315</name>
</gene>
<name>A0ACD1A980_9FIRM</name>
<dbReference type="EMBL" id="CP042469">
    <property type="protein sequence ID" value="QOX62980.1"/>
    <property type="molecule type" value="Genomic_DNA"/>
</dbReference>
<reference evidence="1" key="1">
    <citation type="submission" date="2019-08" db="EMBL/GenBank/DDBJ databases">
        <title>Genome sequence of Clostridiales bacterium MT110.</title>
        <authorList>
            <person name="Cao J."/>
        </authorList>
    </citation>
    <scope>NUCLEOTIDE SEQUENCE</scope>
    <source>
        <strain evidence="1">MT110</strain>
    </source>
</reference>
<evidence type="ECO:0000313" key="1">
    <source>
        <dbReference type="EMBL" id="QOX62980.1"/>
    </source>
</evidence>
<dbReference type="Proteomes" id="UP000594014">
    <property type="component" value="Chromosome"/>
</dbReference>
<organism evidence="1 2">
    <name type="scientific">Anoxybacterium hadale</name>
    <dbReference type="NCBI Taxonomy" id="3408580"/>
    <lineage>
        <taxon>Bacteria</taxon>
        <taxon>Bacillati</taxon>
        <taxon>Bacillota</taxon>
        <taxon>Clostridia</taxon>
        <taxon>Peptostreptococcales</taxon>
        <taxon>Anaerovoracaceae</taxon>
        <taxon>Anoxybacterium</taxon>
    </lineage>
</organism>
<accession>A0ACD1A980</accession>
<proteinExistence type="predicted"/>